<evidence type="ECO:0000256" key="1">
    <source>
        <dbReference type="SAM" id="Coils"/>
    </source>
</evidence>
<dbReference type="GO" id="GO:0051082">
    <property type="term" value="F:unfolded protein binding"/>
    <property type="evidence" value="ECO:0007669"/>
    <property type="project" value="InterPro"/>
</dbReference>
<protein>
    <recommendedName>
        <fullName evidence="5">Prefoldin subunit beta</fullName>
    </recommendedName>
</protein>
<comment type="caution">
    <text evidence="3">The sequence shown here is derived from an EMBL/GenBank/DDBJ whole genome shotgun (WGS) entry which is preliminary data.</text>
</comment>
<evidence type="ECO:0000256" key="2">
    <source>
        <dbReference type="SAM" id="MobiDB-lite"/>
    </source>
</evidence>
<evidence type="ECO:0000313" key="4">
    <source>
        <dbReference type="Proteomes" id="UP000774699"/>
    </source>
</evidence>
<feature type="region of interest" description="Disordered" evidence="2">
    <location>
        <begin position="103"/>
        <end position="124"/>
    </location>
</feature>
<dbReference type="GO" id="GO:0016272">
    <property type="term" value="C:prefoldin complex"/>
    <property type="evidence" value="ECO:0007669"/>
    <property type="project" value="InterPro"/>
</dbReference>
<organism evidence="3 4">
    <name type="scientific">Candidatus Iainarchaeum sp</name>
    <dbReference type="NCBI Taxonomy" id="3101447"/>
    <lineage>
        <taxon>Archaea</taxon>
        <taxon>Candidatus Iainarchaeota</taxon>
        <taxon>Candidatus Iainarchaeia</taxon>
        <taxon>Candidatus Iainarchaeales</taxon>
        <taxon>Candidatus Iainarchaeaceae</taxon>
        <taxon>Candidatus Iainarchaeum</taxon>
    </lineage>
</organism>
<name>A0A8T4C801_9ARCH</name>
<gene>
    <name evidence="3" type="ORF">FJY86_03870</name>
</gene>
<evidence type="ECO:0008006" key="5">
    <source>
        <dbReference type="Google" id="ProtNLM"/>
    </source>
</evidence>
<accession>A0A8T4C801</accession>
<dbReference type="GO" id="GO:0006457">
    <property type="term" value="P:protein folding"/>
    <property type="evidence" value="ECO:0007669"/>
    <property type="project" value="InterPro"/>
</dbReference>
<dbReference type="Proteomes" id="UP000774699">
    <property type="component" value="Unassembled WGS sequence"/>
</dbReference>
<dbReference type="Gene3D" id="1.10.287.370">
    <property type="match status" value="1"/>
</dbReference>
<dbReference type="EMBL" id="VGJJ01000033">
    <property type="protein sequence ID" value="MBM3282447.1"/>
    <property type="molecule type" value="Genomic_DNA"/>
</dbReference>
<dbReference type="InterPro" id="IPR009053">
    <property type="entry name" value="Prefoldin"/>
</dbReference>
<keyword evidence="1" id="KW-0175">Coiled coil</keyword>
<dbReference type="Pfam" id="PF01920">
    <property type="entry name" value="Prefoldin_2"/>
    <property type="match status" value="1"/>
</dbReference>
<sequence length="124" mass="14040">MAQDIREMVNEFEKQRQTLMSVSMQRQQLQAIINGLDISLKELENTKESKVFKAAGAILVSRDTKEVKKELAEQKENNELRMKTLNKQEKNLVEKLNTLKTQIESTAKSPASTSGDTTVISSKK</sequence>
<feature type="coiled-coil region" evidence="1">
    <location>
        <begin position="26"/>
        <end position="102"/>
    </location>
</feature>
<dbReference type="SUPFAM" id="SSF46579">
    <property type="entry name" value="Prefoldin"/>
    <property type="match status" value="1"/>
</dbReference>
<evidence type="ECO:0000313" key="3">
    <source>
        <dbReference type="EMBL" id="MBM3282447.1"/>
    </source>
</evidence>
<reference evidence="3" key="1">
    <citation type="submission" date="2019-03" db="EMBL/GenBank/DDBJ databases">
        <title>Lake Tanganyika Metagenome-Assembled Genomes (MAGs).</title>
        <authorList>
            <person name="Tran P."/>
        </authorList>
    </citation>
    <scope>NUCLEOTIDE SEQUENCE</scope>
    <source>
        <strain evidence="3">M_DeepCast_50m_m2_156</strain>
    </source>
</reference>
<proteinExistence type="predicted"/>
<dbReference type="AlphaFoldDB" id="A0A8T4C801"/>
<dbReference type="InterPro" id="IPR002777">
    <property type="entry name" value="PFD_beta-like"/>
</dbReference>